<dbReference type="PRINTS" id="PR00292">
    <property type="entry name" value="POTATOINHBTR"/>
</dbReference>
<reference evidence="5" key="1">
    <citation type="journal article" date="2018" name="Gigascience">
        <title>Genome assembly of the Pink Ipe (Handroanthus impetiginosus, Bignoniaceae), a highly valued, ecologically keystone Neotropical timber forest tree.</title>
        <authorList>
            <person name="Silva-Junior O.B."/>
            <person name="Grattapaglia D."/>
            <person name="Novaes E."/>
            <person name="Collevatti R.G."/>
        </authorList>
    </citation>
    <scope>NUCLEOTIDE SEQUENCE [LARGE SCALE GENOMIC DNA]</scope>
    <source>
        <strain evidence="5">cv. UFG-1</strain>
    </source>
</reference>
<dbReference type="GO" id="GO:0004867">
    <property type="term" value="F:serine-type endopeptidase inhibitor activity"/>
    <property type="evidence" value="ECO:0007669"/>
    <property type="project" value="UniProtKB-KW"/>
</dbReference>
<dbReference type="InterPro" id="IPR036354">
    <property type="entry name" value="Prot_inh_pot1_sf"/>
</dbReference>
<keyword evidence="3" id="KW-0722">Serine protease inhibitor</keyword>
<dbReference type="STRING" id="429701.A0A2G9I4M2"/>
<dbReference type="PROSITE" id="PS00285">
    <property type="entry name" value="POTATO_INHIBITOR"/>
    <property type="match status" value="1"/>
</dbReference>
<dbReference type="SUPFAM" id="SSF54654">
    <property type="entry name" value="CI-2 family of serine protease inhibitors"/>
    <property type="match status" value="1"/>
</dbReference>
<dbReference type="PANTHER" id="PTHR33091:SF73">
    <property type="entry name" value="INHIBITOR OF TRYPSIN AND HAGEMAN FACTOR-LIKE"/>
    <property type="match status" value="1"/>
</dbReference>
<name>A0A2G9I4M2_9LAMI</name>
<evidence type="ECO:0000313" key="4">
    <source>
        <dbReference type="EMBL" id="PIN24699.1"/>
    </source>
</evidence>
<comment type="caution">
    <text evidence="4">The sequence shown here is derived from an EMBL/GenBank/DDBJ whole genome shotgun (WGS) entry which is preliminary data.</text>
</comment>
<dbReference type="OrthoDB" id="908191at2759"/>
<evidence type="ECO:0000313" key="5">
    <source>
        <dbReference type="Proteomes" id="UP000231279"/>
    </source>
</evidence>
<sequence>MDQNIRLTSRCWGKQSWPELVGVCGELAKAIIEKENPWVTAVLVPPATPTRDFRCDRVIVYVDDKGIVTSVPRVA</sequence>
<dbReference type="Proteomes" id="UP000231279">
    <property type="component" value="Unassembled WGS sequence"/>
</dbReference>
<evidence type="ECO:0000256" key="1">
    <source>
        <dbReference type="ARBA" id="ARBA00008210"/>
    </source>
</evidence>
<dbReference type="Pfam" id="PF00280">
    <property type="entry name" value="potato_inhibit"/>
    <property type="match status" value="1"/>
</dbReference>
<comment type="similarity">
    <text evidence="1">Belongs to the protease inhibitor I13 (potato type I serine protease inhibitor) family.</text>
</comment>
<dbReference type="EMBL" id="NKXS01000370">
    <property type="protein sequence ID" value="PIN24699.1"/>
    <property type="molecule type" value="Genomic_DNA"/>
</dbReference>
<organism evidence="4 5">
    <name type="scientific">Handroanthus impetiginosus</name>
    <dbReference type="NCBI Taxonomy" id="429701"/>
    <lineage>
        <taxon>Eukaryota</taxon>
        <taxon>Viridiplantae</taxon>
        <taxon>Streptophyta</taxon>
        <taxon>Embryophyta</taxon>
        <taxon>Tracheophyta</taxon>
        <taxon>Spermatophyta</taxon>
        <taxon>Magnoliopsida</taxon>
        <taxon>eudicotyledons</taxon>
        <taxon>Gunneridae</taxon>
        <taxon>Pentapetalae</taxon>
        <taxon>asterids</taxon>
        <taxon>lamiids</taxon>
        <taxon>Lamiales</taxon>
        <taxon>Bignoniaceae</taxon>
        <taxon>Crescentiina</taxon>
        <taxon>Tabebuia alliance</taxon>
        <taxon>Handroanthus</taxon>
    </lineage>
</organism>
<dbReference type="PANTHER" id="PTHR33091">
    <property type="entry name" value="PROTEIN, PUTATIVE, EXPRESSED-RELATED"/>
    <property type="match status" value="1"/>
</dbReference>
<keyword evidence="5" id="KW-1185">Reference proteome</keyword>
<dbReference type="Gene3D" id="3.30.10.10">
    <property type="entry name" value="Trypsin Inhibitor V, subunit A"/>
    <property type="match status" value="1"/>
</dbReference>
<accession>A0A2G9I4M2</accession>
<evidence type="ECO:0000256" key="2">
    <source>
        <dbReference type="ARBA" id="ARBA00022690"/>
    </source>
</evidence>
<dbReference type="InterPro" id="IPR000864">
    <property type="entry name" value="Prot_inh_pot1"/>
</dbReference>
<gene>
    <name evidence="4" type="ORF">CDL12_02568</name>
</gene>
<keyword evidence="2" id="KW-0646">Protease inhibitor</keyword>
<dbReference type="GO" id="GO:0009611">
    <property type="term" value="P:response to wounding"/>
    <property type="evidence" value="ECO:0007669"/>
    <property type="project" value="InterPro"/>
</dbReference>
<proteinExistence type="inferred from homology"/>
<evidence type="ECO:0000256" key="3">
    <source>
        <dbReference type="ARBA" id="ARBA00022900"/>
    </source>
</evidence>
<protein>
    <submittedName>
        <fullName evidence="4">Uncharacterized protein</fullName>
    </submittedName>
</protein>
<dbReference type="AlphaFoldDB" id="A0A2G9I4M2"/>